<dbReference type="EMBL" id="ODYU01001047">
    <property type="protein sequence ID" value="SOQ36709.1"/>
    <property type="molecule type" value="Genomic_DNA"/>
</dbReference>
<proteinExistence type="predicted"/>
<reference evidence="1" key="1">
    <citation type="submission" date="2016-07" db="EMBL/GenBank/DDBJ databases">
        <authorList>
            <person name="Bretaudeau A."/>
        </authorList>
    </citation>
    <scope>NUCLEOTIDE SEQUENCE</scope>
    <source>
        <strain evidence="1">Rice</strain>
        <tissue evidence="1">Whole body</tissue>
    </source>
</reference>
<organism evidence="1">
    <name type="scientific">Spodoptera frugiperda</name>
    <name type="common">Fall armyworm</name>
    <dbReference type="NCBI Taxonomy" id="7108"/>
    <lineage>
        <taxon>Eukaryota</taxon>
        <taxon>Metazoa</taxon>
        <taxon>Ecdysozoa</taxon>
        <taxon>Arthropoda</taxon>
        <taxon>Hexapoda</taxon>
        <taxon>Insecta</taxon>
        <taxon>Pterygota</taxon>
        <taxon>Neoptera</taxon>
        <taxon>Endopterygota</taxon>
        <taxon>Lepidoptera</taxon>
        <taxon>Glossata</taxon>
        <taxon>Ditrysia</taxon>
        <taxon>Noctuoidea</taxon>
        <taxon>Noctuidae</taxon>
        <taxon>Amphipyrinae</taxon>
        <taxon>Spodoptera</taxon>
    </lineage>
</organism>
<dbReference type="AlphaFoldDB" id="A0A2H1V7D2"/>
<evidence type="ECO:0000313" key="1">
    <source>
        <dbReference type="EMBL" id="SOQ36709.1"/>
    </source>
</evidence>
<gene>
    <name evidence="1" type="ORF">SFRICE_035583</name>
</gene>
<name>A0A2H1V7D2_SPOFR</name>
<protein>
    <submittedName>
        <fullName evidence="1">SFRICE_035583</fullName>
    </submittedName>
</protein>
<sequence>MSTLSFEHDIINTGNSEFTTTNAAMGLSVEDDKHIGKDQIGDILKKGQIESTCAERLMRKRKSLCHLLIDFDGDTSVLDKYERNLVLKSHASPRMGGLDRSDTTASQKTDVKQHLRCVSFRCGLLYRTAYISPIIASITV</sequence>
<accession>A0A2H1V7D2</accession>